<proteinExistence type="inferred from homology"/>
<dbReference type="GO" id="GO:0005764">
    <property type="term" value="C:lysosome"/>
    <property type="evidence" value="ECO:0007669"/>
    <property type="project" value="TreeGrafter"/>
</dbReference>
<evidence type="ECO:0000313" key="11">
    <source>
        <dbReference type="Proteomes" id="UP000184240"/>
    </source>
</evidence>
<evidence type="ECO:0000256" key="3">
    <source>
        <dbReference type="ARBA" id="ARBA00012662"/>
    </source>
</evidence>
<dbReference type="PIRSF" id="PIRSF001092">
    <property type="entry name" value="Alpha-L-fucosidase"/>
    <property type="match status" value="1"/>
</dbReference>
<dbReference type="PANTHER" id="PTHR10030">
    <property type="entry name" value="ALPHA-L-FUCOSIDASE"/>
    <property type="match status" value="1"/>
</dbReference>
<dbReference type="Gene3D" id="3.20.20.80">
    <property type="entry name" value="Glycosidases"/>
    <property type="match status" value="1"/>
</dbReference>
<sequence length="483" mass="54836">MRDLSYSKFFYVLAVLLGSLSGSNGLFAQGGNLHEQSKIYQAPTDPQVKEKLAVWGDQKFGMLIHWGVYAVPGIIESWQICSEPWLERPEGISYNDYKKWYWNLSSVFNPVNFDPDQWADAAADAGMKYVVFTTKHHDGFNMFDTQQTDYKITNGPFKNHPKANVAKYVFEAFRKKDFMIGAYFSKPDWHSQDFWWDKYATPDRNVNYDIRKYPEKWKSFQDFTFNQISELMHDYGSIDILWLDGGWVRPRETVTDEVRAWGAPIPEFSQEVDMPRIAKMAREAQPGIIFADRTVHGPYENYQTPERSIPETKLDHPWETNMTLGNNWGYVPNDNFKTSAKVIHSLVEVVAKGGNMLLGVGPQPDGLLPPDALPILTEIGDWLDTNGEAIYGTHAIDNYHSEATYFTANDKNTFAITLLTEGEAVPNTVGWEGNLPKKGSSLKLVSTGKKLNYTIKDNVVTVRLPASVRNAAKAALAFSYKSE</sequence>
<dbReference type="InterPro" id="IPR000933">
    <property type="entry name" value="Glyco_hydro_29"/>
</dbReference>
<feature type="signal peptide" evidence="7">
    <location>
        <begin position="1"/>
        <end position="28"/>
    </location>
</feature>
<reference evidence="9 12" key="3">
    <citation type="submission" date="2018-07" db="EMBL/GenBank/DDBJ databases">
        <title>Leeuwenhoekiella genomics.</title>
        <authorList>
            <person name="Tahon G."/>
            <person name="Willems A."/>
        </authorList>
    </citation>
    <scope>NUCLEOTIDE SEQUENCE [LARGE SCALE GENOMIC DNA]</scope>
    <source>
        <strain evidence="9 12">LMG 24856</strain>
    </source>
</reference>
<protein>
    <recommendedName>
        <fullName evidence="3">alpha-L-fucosidase</fullName>
        <ecNumber evidence="3">3.2.1.51</ecNumber>
    </recommendedName>
</protein>
<evidence type="ECO:0000259" key="8">
    <source>
        <dbReference type="Pfam" id="PF01120"/>
    </source>
</evidence>
<feature type="domain" description="Glycoside hydrolase family 29 N-terminal" evidence="8">
    <location>
        <begin position="33"/>
        <end position="388"/>
    </location>
</feature>
<reference evidence="11" key="2">
    <citation type="submission" date="2016-11" db="EMBL/GenBank/DDBJ databases">
        <authorList>
            <person name="Varghese N."/>
            <person name="Submissions S."/>
        </authorList>
    </citation>
    <scope>NUCLEOTIDE SEQUENCE [LARGE SCALE GENOMIC DNA]</scope>
    <source>
        <strain evidence="11">DSM 19859</strain>
    </source>
</reference>
<comment type="function">
    <text evidence="1">Alpha-L-fucosidase is responsible for hydrolyzing the alpha-1,6-linked fucose joined to the reducing-end N-acetylglucosamine of the carbohydrate moieties of glycoproteins.</text>
</comment>
<organism evidence="10 11">
    <name type="scientific">Leeuwenhoekiella palythoae</name>
    <dbReference type="NCBI Taxonomy" id="573501"/>
    <lineage>
        <taxon>Bacteria</taxon>
        <taxon>Pseudomonadati</taxon>
        <taxon>Bacteroidota</taxon>
        <taxon>Flavobacteriia</taxon>
        <taxon>Flavobacteriales</taxon>
        <taxon>Flavobacteriaceae</taxon>
        <taxon>Leeuwenhoekiella</taxon>
    </lineage>
</organism>
<evidence type="ECO:0000256" key="5">
    <source>
        <dbReference type="ARBA" id="ARBA00022801"/>
    </source>
</evidence>
<dbReference type="InterPro" id="IPR017853">
    <property type="entry name" value="GH"/>
</dbReference>
<dbReference type="SMART" id="SM00812">
    <property type="entry name" value="Alpha_L_fucos"/>
    <property type="match status" value="1"/>
</dbReference>
<dbReference type="Proteomes" id="UP000290037">
    <property type="component" value="Unassembled WGS sequence"/>
</dbReference>
<feature type="chain" id="PRO_5012454882" description="alpha-L-fucosidase" evidence="7">
    <location>
        <begin position="29"/>
        <end position="483"/>
    </location>
</feature>
<evidence type="ECO:0000256" key="4">
    <source>
        <dbReference type="ARBA" id="ARBA00022729"/>
    </source>
</evidence>
<accession>A0A1M5ZPT9</accession>
<dbReference type="InterPro" id="IPR057739">
    <property type="entry name" value="Glyco_hydro_29_N"/>
</dbReference>
<evidence type="ECO:0000256" key="2">
    <source>
        <dbReference type="ARBA" id="ARBA00007951"/>
    </source>
</evidence>
<evidence type="ECO:0000256" key="1">
    <source>
        <dbReference type="ARBA" id="ARBA00004071"/>
    </source>
</evidence>
<gene>
    <name evidence="9" type="ORF">DSM01_3152</name>
    <name evidence="10" type="ORF">SAMN04487999_3359</name>
</gene>
<dbReference type="Pfam" id="PF01120">
    <property type="entry name" value="Alpha_L_fucos"/>
    <property type="match status" value="1"/>
</dbReference>
<evidence type="ECO:0000313" key="9">
    <source>
        <dbReference type="EMBL" id="RXG27342.1"/>
    </source>
</evidence>
<dbReference type="GO" id="GO:0006004">
    <property type="term" value="P:fucose metabolic process"/>
    <property type="evidence" value="ECO:0007669"/>
    <property type="project" value="InterPro"/>
</dbReference>
<dbReference type="EC" id="3.2.1.51" evidence="3"/>
<dbReference type="Proteomes" id="UP000184240">
    <property type="component" value="Unassembled WGS sequence"/>
</dbReference>
<dbReference type="RefSeq" id="WP_072985078.1">
    <property type="nucleotide sequence ID" value="NZ_FQXT01000007.1"/>
</dbReference>
<dbReference type="PANTHER" id="PTHR10030:SF37">
    <property type="entry name" value="ALPHA-L-FUCOSIDASE-RELATED"/>
    <property type="match status" value="1"/>
</dbReference>
<keyword evidence="6" id="KW-0326">Glycosidase</keyword>
<dbReference type="SUPFAM" id="SSF51445">
    <property type="entry name" value="(Trans)glycosidases"/>
    <property type="match status" value="1"/>
</dbReference>
<evidence type="ECO:0000256" key="7">
    <source>
        <dbReference type="SAM" id="SignalP"/>
    </source>
</evidence>
<dbReference type="GO" id="GO:0016139">
    <property type="term" value="P:glycoside catabolic process"/>
    <property type="evidence" value="ECO:0007669"/>
    <property type="project" value="TreeGrafter"/>
</dbReference>
<name>A0A1M5ZPT9_9FLAO</name>
<dbReference type="InterPro" id="IPR016286">
    <property type="entry name" value="FUC_metazoa-typ"/>
</dbReference>
<comment type="similarity">
    <text evidence="2">Belongs to the glycosyl hydrolase 29 family.</text>
</comment>
<evidence type="ECO:0000313" key="12">
    <source>
        <dbReference type="Proteomes" id="UP000290037"/>
    </source>
</evidence>
<evidence type="ECO:0000256" key="6">
    <source>
        <dbReference type="ARBA" id="ARBA00023295"/>
    </source>
</evidence>
<keyword evidence="5" id="KW-0378">Hydrolase</keyword>
<dbReference type="AlphaFoldDB" id="A0A1M5ZPT9"/>
<keyword evidence="12" id="KW-1185">Reference proteome</keyword>
<reference evidence="10" key="1">
    <citation type="submission" date="2016-11" db="EMBL/GenBank/DDBJ databases">
        <authorList>
            <person name="Jaros S."/>
            <person name="Januszkiewicz K."/>
            <person name="Wedrychowicz H."/>
        </authorList>
    </citation>
    <scope>NUCLEOTIDE SEQUENCE [LARGE SCALE GENOMIC DNA]</scope>
    <source>
        <strain evidence="10">DSM 19859</strain>
    </source>
</reference>
<dbReference type="EMBL" id="FQXT01000007">
    <property type="protein sequence ID" value="SHI26214.1"/>
    <property type="molecule type" value="Genomic_DNA"/>
</dbReference>
<dbReference type="STRING" id="573501.SAMN04487999_3359"/>
<dbReference type="EMBL" id="QOVN01000008">
    <property type="protein sequence ID" value="RXG27342.1"/>
    <property type="molecule type" value="Genomic_DNA"/>
</dbReference>
<dbReference type="OrthoDB" id="1095333at2"/>
<evidence type="ECO:0000313" key="10">
    <source>
        <dbReference type="EMBL" id="SHI26214.1"/>
    </source>
</evidence>
<keyword evidence="4 7" id="KW-0732">Signal</keyword>
<dbReference type="GO" id="GO:0004560">
    <property type="term" value="F:alpha-L-fucosidase activity"/>
    <property type="evidence" value="ECO:0007669"/>
    <property type="project" value="InterPro"/>
</dbReference>